<evidence type="ECO:0000256" key="1">
    <source>
        <dbReference type="SAM" id="MobiDB-lite"/>
    </source>
</evidence>
<dbReference type="Proteomes" id="UP000030640">
    <property type="component" value="Unassembled WGS sequence"/>
</dbReference>
<accession>W6ZX04</accession>
<dbReference type="GeneID" id="20041066"/>
<dbReference type="AlphaFoldDB" id="W6ZX04"/>
<dbReference type="EMBL" id="KI965644">
    <property type="protein sequence ID" value="EUD63828.1"/>
    <property type="molecule type" value="Genomic_DNA"/>
</dbReference>
<dbReference type="VEuPathDB" id="PlasmoDB:C922_05792"/>
<name>W6ZX04_9APIC</name>
<dbReference type="RefSeq" id="XP_008819585.1">
    <property type="nucleotide sequence ID" value="XM_008821363.1"/>
</dbReference>
<evidence type="ECO:0000313" key="2">
    <source>
        <dbReference type="EMBL" id="EUD63828.1"/>
    </source>
</evidence>
<feature type="compositionally biased region" description="Polar residues" evidence="1">
    <location>
        <begin position="1"/>
        <end position="12"/>
    </location>
</feature>
<organism evidence="2 3">
    <name type="scientific">Plasmodium inui San Antonio 1</name>
    <dbReference type="NCBI Taxonomy" id="1237626"/>
    <lineage>
        <taxon>Eukaryota</taxon>
        <taxon>Sar</taxon>
        <taxon>Alveolata</taxon>
        <taxon>Apicomplexa</taxon>
        <taxon>Aconoidasida</taxon>
        <taxon>Haemosporida</taxon>
        <taxon>Plasmodiidae</taxon>
        <taxon>Plasmodium</taxon>
        <taxon>Plasmodium (Plasmodium)</taxon>
    </lineage>
</organism>
<feature type="compositionally biased region" description="Basic and acidic residues" evidence="1">
    <location>
        <begin position="15"/>
        <end position="24"/>
    </location>
</feature>
<gene>
    <name evidence="2" type="ORF">C922_05792</name>
</gene>
<protein>
    <submittedName>
        <fullName evidence="2">Uncharacterized protein</fullName>
    </submittedName>
</protein>
<evidence type="ECO:0000313" key="3">
    <source>
        <dbReference type="Proteomes" id="UP000030640"/>
    </source>
</evidence>
<keyword evidence="3" id="KW-1185">Reference proteome</keyword>
<sequence length="65" mass="7561">MSRTKFPTSMSSSKRKQEQKKDQVPSRMIQTYLSRSIESKSKYTNKRVETYIGSTGQKKSIILKN</sequence>
<reference evidence="2 3" key="1">
    <citation type="submission" date="2013-02" db="EMBL/GenBank/DDBJ databases">
        <title>The Genome Sequence of Plasmodium inui San Antonio 1.</title>
        <authorList>
            <consortium name="The Broad Institute Genome Sequencing Platform"/>
            <consortium name="The Broad Institute Genome Sequencing Center for Infectious Disease"/>
            <person name="Neafsey D."/>
            <person name="Cheeseman I."/>
            <person name="Volkman S."/>
            <person name="Adams J."/>
            <person name="Walker B."/>
            <person name="Young S.K."/>
            <person name="Zeng Q."/>
            <person name="Gargeya S."/>
            <person name="Fitzgerald M."/>
            <person name="Haas B."/>
            <person name="Abouelleil A."/>
            <person name="Alvarado L."/>
            <person name="Arachchi H.M."/>
            <person name="Berlin A.M."/>
            <person name="Chapman S.B."/>
            <person name="Dewar J."/>
            <person name="Goldberg J."/>
            <person name="Griggs A."/>
            <person name="Gujja S."/>
            <person name="Hansen M."/>
            <person name="Howarth C."/>
            <person name="Imamovic A."/>
            <person name="Larimer J."/>
            <person name="McCowan C."/>
            <person name="Murphy C."/>
            <person name="Neiman D."/>
            <person name="Pearson M."/>
            <person name="Priest M."/>
            <person name="Roberts A."/>
            <person name="Saif S."/>
            <person name="Shea T."/>
            <person name="Sisk P."/>
            <person name="Sykes S."/>
            <person name="Wortman J."/>
            <person name="Nusbaum C."/>
            <person name="Birren B."/>
        </authorList>
    </citation>
    <scope>NUCLEOTIDE SEQUENCE [LARGE SCALE GENOMIC DNA]</scope>
    <source>
        <strain evidence="2 3">San Antonio 1</strain>
    </source>
</reference>
<feature type="non-terminal residue" evidence="2">
    <location>
        <position position="65"/>
    </location>
</feature>
<proteinExistence type="predicted"/>
<feature type="region of interest" description="Disordered" evidence="1">
    <location>
        <begin position="1"/>
        <end position="27"/>
    </location>
</feature>